<dbReference type="Proteomes" id="UP000474024">
    <property type="component" value="Unassembled WGS sequence"/>
</dbReference>
<comment type="caution">
    <text evidence="1">The sequence shown here is derived from an EMBL/GenBank/DDBJ whole genome shotgun (WGS) entry which is preliminary data.</text>
</comment>
<dbReference type="Pfam" id="PF14205">
    <property type="entry name" value="Cys_rich_KTR"/>
    <property type="match status" value="1"/>
</dbReference>
<reference evidence="1 2" key="1">
    <citation type="submission" date="2019-08" db="EMBL/GenBank/DDBJ databases">
        <title>In-depth cultivation of the pig gut microbiome towards novel bacterial diversity and tailored functional studies.</title>
        <authorList>
            <person name="Wylensek D."/>
            <person name="Hitch T.C.A."/>
            <person name="Clavel T."/>
        </authorList>
    </citation>
    <scope>NUCLEOTIDE SEQUENCE [LARGE SCALE GENOMIC DNA]</scope>
    <source>
        <strain evidence="1 2">MUC/MUC-530-WT-4D</strain>
    </source>
</reference>
<name>A0A6L5YTL3_9FIRM</name>
<accession>A0A6L5YTL3</accession>
<evidence type="ECO:0000313" key="2">
    <source>
        <dbReference type="Proteomes" id="UP000474024"/>
    </source>
</evidence>
<dbReference type="RefSeq" id="WP_154430275.1">
    <property type="nucleotide sequence ID" value="NZ_VUNI01000016.1"/>
</dbReference>
<dbReference type="InterPro" id="IPR025957">
    <property type="entry name" value="Cys_rich_KTR"/>
</dbReference>
<protein>
    <submittedName>
        <fullName evidence="1">Uncharacterized protein</fullName>
    </submittedName>
</protein>
<keyword evidence="2" id="KW-1185">Reference proteome</keyword>
<proteinExistence type="predicted"/>
<dbReference type="AlphaFoldDB" id="A0A6L5YTL3"/>
<organism evidence="1 2">
    <name type="scientific">Roseburia porci</name>
    <dbReference type="NCBI Taxonomy" id="2605790"/>
    <lineage>
        <taxon>Bacteria</taxon>
        <taxon>Bacillati</taxon>
        <taxon>Bacillota</taxon>
        <taxon>Clostridia</taxon>
        <taxon>Lachnospirales</taxon>
        <taxon>Lachnospiraceae</taxon>
        <taxon>Roseburia</taxon>
    </lineage>
</organism>
<gene>
    <name evidence="1" type="ORF">FYJ75_09830</name>
</gene>
<evidence type="ECO:0000313" key="1">
    <source>
        <dbReference type="EMBL" id="MST75316.1"/>
    </source>
</evidence>
<sequence>MAEKKLSECDQSIGAYYDVLYSFTRTTVDLNNMACDDGAEPKKLSKRFQKLIHAFMQLCMIDEDMDQCVPNKKTERKKEKVQPQKEEELPDNFIQEVDGWALCPVCRKRILKLTSETKVINLPAYCKICHDEYIISWWNIDKKNIPYHRYINKSFWIDPHMIRDEGMKGTGVKSFLNTRTSATERVAMHL</sequence>
<dbReference type="EMBL" id="VUNI01000016">
    <property type="protein sequence ID" value="MST75316.1"/>
    <property type="molecule type" value="Genomic_DNA"/>
</dbReference>